<keyword evidence="3" id="KW-1185">Reference proteome</keyword>
<dbReference type="SUPFAM" id="SSF56024">
    <property type="entry name" value="Phospholipase D/nuclease"/>
    <property type="match status" value="2"/>
</dbReference>
<evidence type="ECO:0000313" key="3">
    <source>
        <dbReference type="Proteomes" id="UP000031668"/>
    </source>
</evidence>
<proteinExistence type="predicted"/>
<dbReference type="PANTHER" id="PTHR10185:SF17">
    <property type="entry name" value="GM01519P-RELATED"/>
    <property type="match status" value="1"/>
</dbReference>
<dbReference type="PANTHER" id="PTHR10185">
    <property type="entry name" value="PHOSPHOLIPASE D - RELATED"/>
    <property type="match status" value="1"/>
</dbReference>
<sequence>MKCQSIATFCSQYARTVVLGAKGSLYLSESLPKDLTFYQTLELPEASSKIYDLIANSKVSIDISCQLSELGFRKNNRFFSALREAAERDVIIRVVLDSNISKSDNDYFDELQTRLQKNIYIGYLNINEISNRSNCPHHANFIIFDTHSFYVGNSDFSSENSLHNVDLAMFGIKTRNAAKCLLRIFHKYWDLAYNHAVLPINWREPVENKVKKINRLLVGDHKTPLCVSVSPPSLKLNDFPSDVQCLFTIISEQNGDILRICSMSFSNIEHPRNTLRLYANIHVGFGVKSRTATIQRGVTVRILIDSNEISDPEVKESIATLNNYKEIEVKLITLPNYDQQTKRRFLPKLCIGSEAAWIGTTEFTPDAFYGSTGLGFLIFNENEASSIMITQMMQYFDRYYSSRYATNFKTYIE</sequence>
<protein>
    <submittedName>
        <fullName evidence="2">Phospholipase D3</fullName>
    </submittedName>
</protein>
<dbReference type="Proteomes" id="UP000031668">
    <property type="component" value="Unassembled WGS sequence"/>
</dbReference>
<accession>A0A0C2MUB8</accession>
<dbReference type="Pfam" id="PF13091">
    <property type="entry name" value="PLDc_2"/>
    <property type="match status" value="1"/>
</dbReference>
<evidence type="ECO:0000259" key="1">
    <source>
        <dbReference type="PROSITE" id="PS50035"/>
    </source>
</evidence>
<dbReference type="Gene3D" id="3.30.870.10">
    <property type="entry name" value="Endonuclease Chain A"/>
    <property type="match status" value="2"/>
</dbReference>
<dbReference type="OrthoDB" id="1923775at2759"/>
<dbReference type="GO" id="GO:0003824">
    <property type="term" value="F:catalytic activity"/>
    <property type="evidence" value="ECO:0007669"/>
    <property type="project" value="InterPro"/>
</dbReference>
<dbReference type="InterPro" id="IPR050874">
    <property type="entry name" value="Diverse_PLD-related"/>
</dbReference>
<comment type="caution">
    <text evidence="2">The sequence shown here is derived from an EMBL/GenBank/DDBJ whole genome shotgun (WGS) entry which is preliminary data.</text>
</comment>
<dbReference type="EMBL" id="JWZT01003910">
    <property type="protein sequence ID" value="KII65277.1"/>
    <property type="molecule type" value="Genomic_DNA"/>
</dbReference>
<gene>
    <name evidence="2" type="ORF">RF11_02697</name>
</gene>
<dbReference type="PROSITE" id="PS50035">
    <property type="entry name" value="PLD"/>
    <property type="match status" value="1"/>
</dbReference>
<feature type="domain" description="PLD phosphodiesterase" evidence="1">
    <location>
        <begin position="133"/>
        <end position="160"/>
    </location>
</feature>
<reference evidence="2 3" key="1">
    <citation type="journal article" date="2014" name="Genome Biol. Evol.">
        <title>The genome of the myxosporean Thelohanellus kitauei shows adaptations to nutrient acquisition within its fish host.</title>
        <authorList>
            <person name="Yang Y."/>
            <person name="Xiong J."/>
            <person name="Zhou Z."/>
            <person name="Huo F."/>
            <person name="Miao W."/>
            <person name="Ran C."/>
            <person name="Liu Y."/>
            <person name="Zhang J."/>
            <person name="Feng J."/>
            <person name="Wang M."/>
            <person name="Wang M."/>
            <person name="Wang L."/>
            <person name="Yao B."/>
        </authorList>
    </citation>
    <scope>NUCLEOTIDE SEQUENCE [LARGE SCALE GENOMIC DNA]</scope>
    <source>
        <strain evidence="2">Wuqing</strain>
    </source>
</reference>
<dbReference type="InterPro" id="IPR025202">
    <property type="entry name" value="PLD-like_dom"/>
</dbReference>
<name>A0A0C2MUB8_THEKT</name>
<organism evidence="2 3">
    <name type="scientific">Thelohanellus kitauei</name>
    <name type="common">Myxosporean</name>
    <dbReference type="NCBI Taxonomy" id="669202"/>
    <lineage>
        <taxon>Eukaryota</taxon>
        <taxon>Metazoa</taxon>
        <taxon>Cnidaria</taxon>
        <taxon>Myxozoa</taxon>
        <taxon>Myxosporea</taxon>
        <taxon>Bivalvulida</taxon>
        <taxon>Platysporina</taxon>
        <taxon>Myxobolidae</taxon>
        <taxon>Thelohanellus</taxon>
    </lineage>
</organism>
<evidence type="ECO:0000313" key="2">
    <source>
        <dbReference type="EMBL" id="KII65277.1"/>
    </source>
</evidence>
<dbReference type="InterPro" id="IPR001736">
    <property type="entry name" value="PLipase_D/transphosphatidylase"/>
</dbReference>
<dbReference type="AlphaFoldDB" id="A0A0C2MUB8"/>